<evidence type="ECO:0000256" key="14">
    <source>
        <dbReference type="ARBA" id="ARBA00022827"/>
    </source>
</evidence>
<evidence type="ECO:0000256" key="20">
    <source>
        <dbReference type="ARBA" id="ARBA00023180"/>
    </source>
</evidence>
<feature type="chain" id="PRO_5027803749" description="NAD(P)H oxidase (H2O2-forming)" evidence="25">
    <location>
        <begin position="25"/>
        <end position="1549"/>
    </location>
</feature>
<evidence type="ECO:0000256" key="25">
    <source>
        <dbReference type="SAM" id="SignalP"/>
    </source>
</evidence>
<dbReference type="InterPro" id="IPR017938">
    <property type="entry name" value="Riboflavin_synthase-like_b-brl"/>
</dbReference>
<evidence type="ECO:0000256" key="23">
    <source>
        <dbReference type="ARBA" id="ARBA00048762"/>
    </source>
</evidence>
<dbReference type="RefSeq" id="XP_030043759.1">
    <property type="nucleotide sequence ID" value="XM_030187899.1"/>
</dbReference>
<evidence type="ECO:0000256" key="4">
    <source>
        <dbReference type="ARBA" id="ARBA00005644"/>
    </source>
</evidence>
<comment type="catalytic activity">
    <reaction evidence="22">
        <text>NADH + O2 + H(+) = H2O2 + NAD(+)</text>
        <dbReference type="Rhea" id="RHEA:11264"/>
        <dbReference type="ChEBI" id="CHEBI:15378"/>
        <dbReference type="ChEBI" id="CHEBI:15379"/>
        <dbReference type="ChEBI" id="CHEBI:16240"/>
        <dbReference type="ChEBI" id="CHEBI:57540"/>
        <dbReference type="ChEBI" id="CHEBI:57945"/>
        <dbReference type="EC" id="1.6.3.1"/>
    </reaction>
</comment>
<comment type="pathway">
    <text evidence="3">Hormone biosynthesis; thyroid hormone biosynthesis.</text>
</comment>
<dbReference type="GO" id="GO:0006952">
    <property type="term" value="P:defense response"/>
    <property type="evidence" value="ECO:0007669"/>
    <property type="project" value="TreeGrafter"/>
</dbReference>
<dbReference type="GO" id="GO:0042446">
    <property type="term" value="P:hormone biosynthetic process"/>
    <property type="evidence" value="ECO:0007669"/>
    <property type="project" value="UniProtKB-KW"/>
</dbReference>
<feature type="signal peptide" evidence="25">
    <location>
        <begin position="1"/>
        <end position="24"/>
    </location>
</feature>
<dbReference type="FunCoup" id="A0A6P7X0T7">
    <property type="interactions" value="18"/>
</dbReference>
<keyword evidence="8" id="KW-0575">Peroxidase</keyword>
<keyword evidence="13" id="KW-0677">Repeat</keyword>
<evidence type="ECO:0000256" key="1">
    <source>
        <dbReference type="ARBA" id="ARBA00003796"/>
    </source>
</evidence>
<dbReference type="Gene3D" id="2.40.30.10">
    <property type="entry name" value="Translation factors"/>
    <property type="match status" value="1"/>
</dbReference>
<dbReference type="InterPro" id="IPR013121">
    <property type="entry name" value="Fe_red_NAD-bd_6"/>
</dbReference>
<evidence type="ECO:0000256" key="19">
    <source>
        <dbReference type="ARBA" id="ARBA00023136"/>
    </source>
</evidence>
<dbReference type="GeneID" id="115458080"/>
<dbReference type="SFLD" id="SFLDS00052">
    <property type="entry name" value="Ferric_Reductase_Domain"/>
    <property type="match status" value="1"/>
</dbReference>
<evidence type="ECO:0000256" key="9">
    <source>
        <dbReference type="ARBA" id="ARBA00022630"/>
    </source>
</evidence>
<dbReference type="OrthoDB" id="6019201at2759"/>
<feature type="transmembrane region" description="Helical" evidence="24">
    <location>
        <begin position="1130"/>
        <end position="1160"/>
    </location>
</feature>
<dbReference type="FunFam" id="2.40.30.10:FF:000043">
    <property type="entry name" value="dual oxidase 1"/>
    <property type="match status" value="1"/>
</dbReference>
<keyword evidence="19 24" id="KW-0472">Membrane</keyword>
<feature type="domain" description="EF-hand" evidence="26">
    <location>
        <begin position="851"/>
        <end position="886"/>
    </location>
</feature>
<evidence type="ECO:0000256" key="15">
    <source>
        <dbReference type="ARBA" id="ARBA00022837"/>
    </source>
</evidence>
<keyword evidence="21" id="KW-0376">Hydrogen peroxide</keyword>
<dbReference type="SUPFAM" id="SSF52343">
    <property type="entry name" value="Ferredoxin reductase-like, C-terminal NADP-linked domain"/>
    <property type="match status" value="1"/>
</dbReference>
<dbReference type="InterPro" id="IPR010255">
    <property type="entry name" value="Haem_peroxidase_sf"/>
</dbReference>
<evidence type="ECO:0000256" key="21">
    <source>
        <dbReference type="ARBA" id="ARBA00023324"/>
    </source>
</evidence>
<dbReference type="UniPathway" id="UPA00194"/>
<evidence type="ECO:0000256" key="17">
    <source>
        <dbReference type="ARBA" id="ARBA00022989"/>
    </source>
</evidence>
<dbReference type="Pfam" id="PF03098">
    <property type="entry name" value="An_peroxidase"/>
    <property type="match status" value="1"/>
</dbReference>
<keyword evidence="20" id="KW-0325">Glycoprotein</keyword>
<dbReference type="InterPro" id="IPR002048">
    <property type="entry name" value="EF_hand_dom"/>
</dbReference>
<keyword evidence="14" id="KW-0274">FAD</keyword>
<dbReference type="PANTHER" id="PTHR11972">
    <property type="entry name" value="NADPH OXIDASE"/>
    <property type="match status" value="1"/>
</dbReference>
<dbReference type="Pfam" id="PF08030">
    <property type="entry name" value="NAD_binding_6"/>
    <property type="match status" value="1"/>
</dbReference>
<dbReference type="PROSITE" id="PS00018">
    <property type="entry name" value="EF_HAND_1"/>
    <property type="match status" value="2"/>
</dbReference>
<evidence type="ECO:0000256" key="6">
    <source>
        <dbReference type="ARBA" id="ARBA00022475"/>
    </source>
</evidence>
<dbReference type="Pfam" id="PF01794">
    <property type="entry name" value="Ferric_reduct"/>
    <property type="match status" value="1"/>
</dbReference>
<dbReference type="GO" id="GO:0006590">
    <property type="term" value="P:thyroid hormone generation"/>
    <property type="evidence" value="ECO:0007669"/>
    <property type="project" value="UniProtKB-UniPathway"/>
</dbReference>
<dbReference type="InterPro" id="IPR011992">
    <property type="entry name" value="EF-hand-dom_pair"/>
</dbReference>
<dbReference type="InterPro" id="IPR034821">
    <property type="entry name" value="DUOX_peroxidase"/>
</dbReference>
<evidence type="ECO:0000256" key="18">
    <source>
        <dbReference type="ARBA" id="ARBA00023002"/>
    </source>
</evidence>
<dbReference type="FunFam" id="3.40.50.80:FF:000006">
    <property type="entry name" value="Dual oxidase 2"/>
    <property type="match status" value="1"/>
</dbReference>
<keyword evidence="9" id="KW-0285">Flavoprotein</keyword>
<dbReference type="SFLD" id="SFLDG01169">
    <property type="entry name" value="NADPH_oxidase_subgroup_(NOX)"/>
    <property type="match status" value="1"/>
</dbReference>
<dbReference type="PROSITE" id="PS50222">
    <property type="entry name" value="EF_HAND_2"/>
    <property type="match status" value="2"/>
</dbReference>
<evidence type="ECO:0000259" key="26">
    <source>
        <dbReference type="PROSITE" id="PS50222"/>
    </source>
</evidence>
<dbReference type="GO" id="GO:0020037">
    <property type="term" value="F:heme binding"/>
    <property type="evidence" value="ECO:0007669"/>
    <property type="project" value="InterPro"/>
</dbReference>
<dbReference type="GO" id="GO:0016324">
    <property type="term" value="C:apical plasma membrane"/>
    <property type="evidence" value="ECO:0007669"/>
    <property type="project" value="UniProtKB-SubCell"/>
</dbReference>
<dbReference type="GO" id="GO:0016175">
    <property type="term" value="F:superoxide-generating NAD(P)H oxidase activity"/>
    <property type="evidence" value="ECO:0007669"/>
    <property type="project" value="TreeGrafter"/>
</dbReference>
<feature type="transmembrane region" description="Helical" evidence="24">
    <location>
        <begin position="591"/>
        <end position="616"/>
    </location>
</feature>
<proteinExistence type="inferred from homology"/>
<feature type="domain" description="EF-hand" evidence="26">
    <location>
        <begin position="815"/>
        <end position="850"/>
    </location>
</feature>
<dbReference type="GO" id="GO:0006979">
    <property type="term" value="P:response to oxidative stress"/>
    <property type="evidence" value="ECO:0007669"/>
    <property type="project" value="InterPro"/>
</dbReference>
<dbReference type="CDD" id="cd00051">
    <property type="entry name" value="EFh"/>
    <property type="match status" value="2"/>
</dbReference>
<dbReference type="FunFam" id="1.10.238.10:FF:000095">
    <property type="entry name" value="dual oxidase 2"/>
    <property type="match status" value="1"/>
</dbReference>
<feature type="transmembrane region" description="Helical" evidence="24">
    <location>
        <begin position="1078"/>
        <end position="1100"/>
    </location>
</feature>
<keyword evidence="17 24" id="KW-1133">Transmembrane helix</keyword>
<dbReference type="SFLD" id="SFLDG01168">
    <property type="entry name" value="Ferric_reductase_subgroup_(FRE"/>
    <property type="match status" value="1"/>
</dbReference>
<dbReference type="InParanoid" id="A0A6P7X0T7"/>
<keyword evidence="10 24" id="KW-0812">Transmembrane</keyword>
<dbReference type="InterPro" id="IPR037120">
    <property type="entry name" value="Haem_peroxidase_sf_animal"/>
</dbReference>
<dbReference type="EC" id="1.6.3.1" evidence="5"/>
<dbReference type="CDD" id="cd09820">
    <property type="entry name" value="dual_peroxidase_like"/>
    <property type="match status" value="1"/>
</dbReference>
<reference evidence="29" key="1">
    <citation type="submission" date="2025-08" db="UniProtKB">
        <authorList>
            <consortium name="RefSeq"/>
        </authorList>
    </citation>
    <scope>IDENTIFICATION</scope>
</reference>
<evidence type="ECO:0000256" key="11">
    <source>
        <dbReference type="ARBA" id="ARBA00022723"/>
    </source>
</evidence>
<feature type="transmembrane region" description="Helical" evidence="24">
    <location>
        <begin position="1218"/>
        <end position="1241"/>
    </location>
</feature>
<dbReference type="Pfam" id="PF08022">
    <property type="entry name" value="FAD_binding_8"/>
    <property type="match status" value="1"/>
</dbReference>
<evidence type="ECO:0000256" key="5">
    <source>
        <dbReference type="ARBA" id="ARBA00012698"/>
    </source>
</evidence>
<keyword evidence="7" id="KW-0893">Thyroid hormones biosynthesis</keyword>
<evidence type="ECO:0000256" key="13">
    <source>
        <dbReference type="ARBA" id="ARBA00022737"/>
    </source>
</evidence>
<keyword evidence="11" id="KW-0479">Metal-binding</keyword>
<evidence type="ECO:0000256" key="8">
    <source>
        <dbReference type="ARBA" id="ARBA00022559"/>
    </source>
</evidence>
<dbReference type="InterPro" id="IPR050369">
    <property type="entry name" value="RBOH/FRE"/>
</dbReference>
<keyword evidence="16" id="KW-0521">NADP</keyword>
<evidence type="ECO:0000313" key="28">
    <source>
        <dbReference type="Proteomes" id="UP000515156"/>
    </source>
</evidence>
<dbReference type="Gene3D" id="3.40.50.80">
    <property type="entry name" value="Nucleotide-binding domain of ferredoxin-NADP reductase (FNR) module"/>
    <property type="match status" value="1"/>
</dbReference>
<dbReference type="Pfam" id="PF13499">
    <property type="entry name" value="EF-hand_7"/>
    <property type="match status" value="1"/>
</dbReference>
<evidence type="ECO:0000259" key="27">
    <source>
        <dbReference type="PROSITE" id="PS51384"/>
    </source>
</evidence>
<organism evidence="28 29">
    <name type="scientific">Microcaecilia unicolor</name>
    <dbReference type="NCBI Taxonomy" id="1415580"/>
    <lineage>
        <taxon>Eukaryota</taxon>
        <taxon>Metazoa</taxon>
        <taxon>Chordata</taxon>
        <taxon>Craniata</taxon>
        <taxon>Vertebrata</taxon>
        <taxon>Euteleostomi</taxon>
        <taxon>Amphibia</taxon>
        <taxon>Gymnophiona</taxon>
        <taxon>Siphonopidae</taxon>
        <taxon>Microcaecilia</taxon>
    </lineage>
</organism>
<accession>A0A6P7X0T7</accession>
<evidence type="ECO:0000256" key="10">
    <source>
        <dbReference type="ARBA" id="ARBA00022692"/>
    </source>
</evidence>
<feature type="transmembrane region" description="Helical" evidence="24">
    <location>
        <begin position="1036"/>
        <end position="1058"/>
    </location>
</feature>
<dbReference type="GO" id="GO:0004601">
    <property type="term" value="F:peroxidase activity"/>
    <property type="evidence" value="ECO:0007669"/>
    <property type="project" value="UniProtKB-KW"/>
</dbReference>
<keyword evidence="6" id="KW-1003">Cell membrane</keyword>
<comment type="similarity">
    <text evidence="4">In the N-terminal section; belongs to the peroxidase family.</text>
</comment>
<dbReference type="FunFam" id="1.10.640.10:FF:000004">
    <property type="entry name" value="Dual oxidase 2"/>
    <property type="match status" value="1"/>
</dbReference>
<dbReference type="PANTHER" id="PTHR11972:SF175">
    <property type="entry name" value="NAD(P)H OXIDASE (H2O2-FORMING)"/>
    <property type="match status" value="1"/>
</dbReference>
<feature type="domain" description="FAD-binding FR-type" evidence="27">
    <location>
        <begin position="1268"/>
        <end position="1374"/>
    </location>
</feature>
<dbReference type="GO" id="GO:0042554">
    <property type="term" value="P:superoxide anion generation"/>
    <property type="evidence" value="ECO:0007669"/>
    <property type="project" value="TreeGrafter"/>
</dbReference>
<dbReference type="InterPro" id="IPR039261">
    <property type="entry name" value="FNR_nucleotide-bd"/>
</dbReference>
<dbReference type="InterPro" id="IPR017927">
    <property type="entry name" value="FAD-bd_FR_type"/>
</dbReference>
<dbReference type="InterPro" id="IPR013130">
    <property type="entry name" value="Fe3_Rdtase_TM_dom"/>
</dbReference>
<keyword evidence="12 25" id="KW-0732">Signal</keyword>
<dbReference type="CDD" id="cd06186">
    <property type="entry name" value="NOX_Duox_like_FAD_NADP"/>
    <property type="match status" value="1"/>
</dbReference>
<evidence type="ECO:0000256" key="16">
    <source>
        <dbReference type="ARBA" id="ARBA00022857"/>
    </source>
</evidence>
<dbReference type="Proteomes" id="UP000515156">
    <property type="component" value="Chromosome 1"/>
</dbReference>
<dbReference type="GO" id="GO:0005509">
    <property type="term" value="F:calcium ion binding"/>
    <property type="evidence" value="ECO:0007669"/>
    <property type="project" value="InterPro"/>
</dbReference>
<dbReference type="Gene3D" id="1.10.640.10">
    <property type="entry name" value="Haem peroxidase domain superfamily, animal type"/>
    <property type="match status" value="1"/>
</dbReference>
<evidence type="ECO:0000256" key="22">
    <source>
        <dbReference type="ARBA" id="ARBA00047455"/>
    </source>
</evidence>
<comment type="subcellular location">
    <subcellularLocation>
        <location evidence="2">Apical cell membrane</location>
        <topology evidence="2">Multi-pass membrane protein</topology>
    </subcellularLocation>
</comment>
<dbReference type="SUPFAM" id="SSF63380">
    <property type="entry name" value="Riboflavin synthase domain-like"/>
    <property type="match status" value="1"/>
</dbReference>
<evidence type="ECO:0000256" key="3">
    <source>
        <dbReference type="ARBA" id="ARBA00005197"/>
    </source>
</evidence>
<feature type="transmembrane region" description="Helical" evidence="24">
    <location>
        <begin position="1180"/>
        <end position="1206"/>
    </location>
</feature>
<keyword evidence="15" id="KW-0106">Calcium</keyword>
<dbReference type="PROSITE" id="PS50292">
    <property type="entry name" value="PEROXIDASE_3"/>
    <property type="match status" value="1"/>
</dbReference>
<protein>
    <recommendedName>
        <fullName evidence="5">NAD(P)H oxidase (H2O2-forming)</fullName>
        <ecNumber evidence="5">1.6.3.1</ecNumber>
    </recommendedName>
</protein>
<dbReference type="PROSITE" id="PS51384">
    <property type="entry name" value="FAD_FR"/>
    <property type="match status" value="1"/>
</dbReference>
<sequence length="1549" mass="177328">MACNICMLAVFGMVLAGTWTSVCAQGAISWEVQRYDGWYNNLVDHSRGSVGSRHLRLLPAHYADGVYQAFLEPHVPNARSISNVAMQGKSGLPSTKNRTVLGVFFGFHVLSEIIGPDKYGCPVEFLNIPVPAGDPMFDTNDARNMVLPYQRTQSSPGTGQSPSNPRQQVNSVTAWIDGSSIYGCSNSWSDALRYFSGGKLTSGSHQGFPMNTDGKLLMWNAKDVSTNQCGSKGIYGFGGARSNESPFLQAASIIWFRYHNYLAEKFAKENPLWSDEDLFQHSRKWVIAIYQNIVLYEWLPVFAQGNASIYAGYKQYVDPGISPEFQAAAIQSIATMLPPGVFMRNTNCSYRNVKDINSNNLYPALRMCNSYWNRENPNLKHTTDIDELLLGMSSQIAEKEDNIVVEDVRDYWYGFMKYSRTDFVAMSIQRGRDLGLSTYNNVREFFGLEPVQSWEKLSAWNNTEVIKGLAALYGNDISKLEFIPGIMLENGGSEKLFHAILLNQFERLRDGDRFWFENEKNGLFTKEEIKQIQNTTLRDVLAAVISADPDLQLNVFKWSTGDPCPQPEQITEEVLANCTPLVVTDYFQGSAAGFGILIAAICCFPLVSFVIAWIVAHTRKRNFKKLQKGKNPCTEKQTFSEGMEATEWRGSKEISHQVYLQFQANHLIKVLDSRCSVIRSINLQHQNEVDLIQSNNKGHKVLLLKIPKEYDLVLFFNGEEDRSSFIRNLKVFFERNDLALNLSEMKEQELLKKAVTKQQRSQILETFFRHSLSQVLEIDKSDAGDFTFEASQKVREALKCELSRAEFAESLGLKPQALFVESMFSLADKDGNGYLSFREFLDILVIFMKGSPEEKSKLMFTMYDIDENGYLSKEEFFRMLRSFIEISNNCLSKDLTQQVIESMFQEAGFQDKEELTWEDFHFLLKDHDNVLRSTKLCIQGVDVPGPFKQNINNRVSFISKNNHNPTNGVYTNIDSHEPQQMVYSVEQEVRRRIGKKKTSYQPHLYTEARREKYHKSKVQQKIQQFKRFIENYRRHIVCVVIFSAISAGLFAERAFYLAVTSKDYAYGTPKSGVAETTFVGIIISRGSAATISLMYSYILLTMCRNLITFLRETFLNRYIPFDAAVDFHRWIAMAAVVFSILHTAGHVVNVYIFSVSPLSILSCMFSKVFVDDGSDLPQKYYWWFFETVPGMTGVLLLVVLAIMYIFSSRHFRRISFRGFWITHHLYMLLYILTIIHGSFALIQQPRFYIYLIVPAIIYLGDKLMSLSRKKTELSVVKAELLPSGVTHLKFQRPQDFDYKSGQWVRIACLSLGTNEYHPFTLTSAPHEETLRLHIRAAGPWTTRLRELYSPESVAEINGYPKIYLDGPFGEGHQEWNKFEVSVLVGGGIGVTPFASILKDLVFKSSVNSKILCKKIYFIWVTRTQRQFEWLADIIREVEENDKNDLVSIHIYITQLAEKFDLRTTMLYICERHFQKVLNQSLFTGLRSITHFGRPPFVPFFNSLQEVHPEVRKIGVFSCGPPGMTKNVEKACQQLNKRDQAHFMHHYENF</sequence>
<keyword evidence="28" id="KW-1185">Reference proteome</keyword>
<dbReference type="PRINTS" id="PR00457">
    <property type="entry name" value="ANPEROXIDASE"/>
</dbReference>
<dbReference type="InterPro" id="IPR018247">
    <property type="entry name" value="EF_Hand_1_Ca_BS"/>
</dbReference>
<dbReference type="Pfam" id="PF00036">
    <property type="entry name" value="EF-hand_1"/>
    <property type="match status" value="1"/>
</dbReference>
<evidence type="ECO:0000313" key="29">
    <source>
        <dbReference type="RefSeq" id="XP_030043759.1"/>
    </source>
</evidence>
<evidence type="ECO:0000256" key="7">
    <source>
        <dbReference type="ARBA" id="ARBA00022534"/>
    </source>
</evidence>
<dbReference type="InterPro" id="IPR019791">
    <property type="entry name" value="Haem_peroxidase_animal"/>
</dbReference>
<dbReference type="GO" id="GO:0043020">
    <property type="term" value="C:NADPH oxidase complex"/>
    <property type="evidence" value="ECO:0007669"/>
    <property type="project" value="TreeGrafter"/>
</dbReference>
<evidence type="ECO:0000256" key="24">
    <source>
        <dbReference type="SAM" id="Phobius"/>
    </source>
</evidence>
<dbReference type="SUPFAM" id="SSF48113">
    <property type="entry name" value="Heme-dependent peroxidases"/>
    <property type="match status" value="1"/>
</dbReference>
<dbReference type="SUPFAM" id="SSF47473">
    <property type="entry name" value="EF-hand"/>
    <property type="match status" value="1"/>
</dbReference>
<dbReference type="KEGG" id="muo:115458080"/>
<comment type="function">
    <text evidence="1">Generates hydrogen peroxide which is required for the activity of thyroid peroxidase/TPO and lactoperoxidase/LPO. Plays a role in thyroid hormones synthesis and lactoperoxidase-mediated antimicrobial defense at the surface of mucosa. May have its own peroxidase activity through its N-terminal peroxidase-like domain.</text>
</comment>
<dbReference type="InterPro" id="IPR013112">
    <property type="entry name" value="FAD-bd_8"/>
</dbReference>
<evidence type="ECO:0000256" key="2">
    <source>
        <dbReference type="ARBA" id="ARBA00004424"/>
    </source>
</evidence>
<evidence type="ECO:0000256" key="12">
    <source>
        <dbReference type="ARBA" id="ARBA00022729"/>
    </source>
</evidence>
<dbReference type="GO" id="GO:0042744">
    <property type="term" value="P:hydrogen peroxide catabolic process"/>
    <property type="evidence" value="ECO:0007669"/>
    <property type="project" value="UniProtKB-KW"/>
</dbReference>
<gene>
    <name evidence="29" type="primary">LOC115458080</name>
</gene>
<name>A0A6P7X0T7_9AMPH</name>
<keyword evidence="18" id="KW-0560">Oxidoreductase</keyword>
<dbReference type="GO" id="GO:0016174">
    <property type="term" value="F:NAD(P)H oxidase H2O2-forming activity"/>
    <property type="evidence" value="ECO:0007669"/>
    <property type="project" value="UniProtKB-EC"/>
</dbReference>
<dbReference type="SMART" id="SM00054">
    <property type="entry name" value="EFh"/>
    <property type="match status" value="2"/>
</dbReference>
<comment type="catalytic activity">
    <reaction evidence="23">
        <text>NADPH + O2 + H(+) = H2O2 + NADP(+)</text>
        <dbReference type="Rhea" id="RHEA:11260"/>
        <dbReference type="ChEBI" id="CHEBI:15378"/>
        <dbReference type="ChEBI" id="CHEBI:15379"/>
        <dbReference type="ChEBI" id="CHEBI:16240"/>
        <dbReference type="ChEBI" id="CHEBI:57783"/>
        <dbReference type="ChEBI" id="CHEBI:58349"/>
        <dbReference type="EC" id="1.6.3.1"/>
    </reaction>
</comment>
<dbReference type="Gene3D" id="1.10.238.10">
    <property type="entry name" value="EF-hand"/>
    <property type="match status" value="1"/>
</dbReference>